<dbReference type="KEGG" id="sect:A359_00640"/>
<proteinExistence type="predicted"/>
<evidence type="ECO:0000313" key="2">
    <source>
        <dbReference type="Proteomes" id="UP000003936"/>
    </source>
</evidence>
<gene>
    <name evidence="1" type="ORF">A359_00640</name>
</gene>
<dbReference type="HOGENOM" id="CLU_2791596_0_0_6"/>
<reference evidence="1 2" key="1">
    <citation type="journal article" date="2012" name="Mol. Biol. Evol.">
        <title>Genome reduction and co-evolution between the primary and secondary bacterial symbionts of psyllids.</title>
        <authorList>
            <person name="Sloan D.B."/>
            <person name="Moran N.A."/>
        </authorList>
    </citation>
    <scope>NUCLEOTIDE SEQUENCE [LARGE SCALE GENOMIC DNA]</scope>
    <source>
        <strain evidence="1">Ceuc_S</strain>
    </source>
</reference>
<accession>J3Z2P6</accession>
<name>J3Z2P6_9ENTR</name>
<keyword evidence="2" id="KW-1185">Reference proteome</keyword>
<sequence>MYGIGNVKFYSPSDLVVQRKTPEVIFHDFLIEALLRDMSLPDLIPYHSGESRSTSSDVDNIDLIINYD</sequence>
<protein>
    <submittedName>
        <fullName evidence="1">Uncharacterized protein</fullName>
    </submittedName>
</protein>
<dbReference type="Proteomes" id="UP000003936">
    <property type="component" value="Chromosome"/>
</dbReference>
<evidence type="ECO:0000313" key="1">
    <source>
        <dbReference type="EMBL" id="AFP84469.1"/>
    </source>
</evidence>
<organism evidence="1 2">
    <name type="scientific">secondary endosymbiont of Ctenarytaina eucalypti</name>
    <dbReference type="NCBI Taxonomy" id="1199245"/>
    <lineage>
        <taxon>Bacteria</taxon>
        <taxon>Pseudomonadati</taxon>
        <taxon>Pseudomonadota</taxon>
        <taxon>Gammaproteobacteria</taxon>
        <taxon>Enterobacterales</taxon>
        <taxon>Enterobacteriaceae</taxon>
        <taxon>aphid secondary symbionts</taxon>
    </lineage>
</organism>
<dbReference type="EMBL" id="CP003546">
    <property type="protein sequence ID" value="AFP84469.1"/>
    <property type="molecule type" value="Genomic_DNA"/>
</dbReference>
<dbReference type="AlphaFoldDB" id="J3Z2P6"/>